<gene>
    <name evidence="3" type="ORF">AABB24_034919</name>
</gene>
<sequence>MLEENSDSDIKPGITIPLAKIVPKRFSSRKRASPNFYVPTHFRPSPRLHGQGFRRGRDRPPKQSSNASQPLRRRPGRPRKQRSEAPAVSPPPASPSGSIGDSPLQISVTTSTPQAVAPIPLGSTSDRCTPEAVAPSPLESTRYRPLEVLSGEEETKSNVNPSRILKHPPKTNYTLQHILDENTKKVIVKVESLLVQNLLTSGNDVDYMVHQANSTFKYLKGLGADYGSSYRDVAEHIKYCCDLQDMEKEETMLSLSALQKKYENDILSVNDVEEDLVRTRGELEMAKDKKKTLKRQINDLKTEVARIEHEEECLKHNEIKYKEAHEVAKAKMEELGTRLEAAQEKQREIKQRKNAALRGIESTTRHLQSTFLNNLD</sequence>
<evidence type="ECO:0000256" key="1">
    <source>
        <dbReference type="SAM" id="Coils"/>
    </source>
</evidence>
<dbReference type="AlphaFoldDB" id="A0ABD2RIW2"/>
<evidence type="ECO:0000313" key="3">
    <source>
        <dbReference type="EMBL" id="KAL3331342.1"/>
    </source>
</evidence>
<keyword evidence="4" id="KW-1185">Reference proteome</keyword>
<evidence type="ECO:0000256" key="2">
    <source>
        <dbReference type="SAM" id="MobiDB-lite"/>
    </source>
</evidence>
<comment type="caution">
    <text evidence="3">The sequence shown here is derived from an EMBL/GenBank/DDBJ whole genome shotgun (WGS) entry which is preliminary data.</text>
</comment>
<organism evidence="3 4">
    <name type="scientific">Solanum stoloniferum</name>
    <dbReference type="NCBI Taxonomy" id="62892"/>
    <lineage>
        <taxon>Eukaryota</taxon>
        <taxon>Viridiplantae</taxon>
        <taxon>Streptophyta</taxon>
        <taxon>Embryophyta</taxon>
        <taxon>Tracheophyta</taxon>
        <taxon>Spermatophyta</taxon>
        <taxon>Magnoliopsida</taxon>
        <taxon>eudicotyledons</taxon>
        <taxon>Gunneridae</taxon>
        <taxon>Pentapetalae</taxon>
        <taxon>asterids</taxon>
        <taxon>lamiids</taxon>
        <taxon>Solanales</taxon>
        <taxon>Solanaceae</taxon>
        <taxon>Solanoideae</taxon>
        <taxon>Solaneae</taxon>
        <taxon>Solanum</taxon>
    </lineage>
</organism>
<accession>A0ABD2RIW2</accession>
<protein>
    <submittedName>
        <fullName evidence="3">Uncharacterized protein</fullName>
    </submittedName>
</protein>
<dbReference type="SUPFAM" id="SSF57997">
    <property type="entry name" value="Tropomyosin"/>
    <property type="match status" value="1"/>
</dbReference>
<feature type="region of interest" description="Disordered" evidence="2">
    <location>
        <begin position="23"/>
        <end position="144"/>
    </location>
</feature>
<dbReference type="EMBL" id="JBJKTR010000020">
    <property type="protein sequence ID" value="KAL3331342.1"/>
    <property type="molecule type" value="Genomic_DNA"/>
</dbReference>
<feature type="compositionally biased region" description="Polar residues" evidence="2">
    <location>
        <begin position="104"/>
        <end position="114"/>
    </location>
</feature>
<feature type="region of interest" description="Disordered" evidence="2">
    <location>
        <begin position="149"/>
        <end position="168"/>
    </location>
</feature>
<evidence type="ECO:0000313" key="4">
    <source>
        <dbReference type="Proteomes" id="UP001627284"/>
    </source>
</evidence>
<proteinExistence type="predicted"/>
<feature type="compositionally biased region" description="Basic residues" evidence="2">
    <location>
        <begin position="23"/>
        <end position="32"/>
    </location>
</feature>
<feature type="compositionally biased region" description="Basic residues" evidence="2">
    <location>
        <begin position="71"/>
        <end position="80"/>
    </location>
</feature>
<reference evidence="3 4" key="1">
    <citation type="submission" date="2024-05" db="EMBL/GenBank/DDBJ databases">
        <title>De novo assembly of an allotetraploid wild potato.</title>
        <authorList>
            <person name="Hosaka A.J."/>
        </authorList>
    </citation>
    <scope>NUCLEOTIDE SEQUENCE [LARGE SCALE GENOMIC DNA]</scope>
    <source>
        <tissue evidence="3">Young leaves</tissue>
    </source>
</reference>
<name>A0ABD2RIW2_9SOLN</name>
<feature type="coiled-coil region" evidence="1">
    <location>
        <begin position="269"/>
        <end position="352"/>
    </location>
</feature>
<dbReference type="Proteomes" id="UP001627284">
    <property type="component" value="Unassembled WGS sequence"/>
</dbReference>
<keyword evidence="1" id="KW-0175">Coiled coil</keyword>